<dbReference type="InterPro" id="IPR002049">
    <property type="entry name" value="LE_dom"/>
</dbReference>
<evidence type="ECO:0000256" key="2">
    <source>
        <dbReference type="ARBA" id="ARBA00022525"/>
    </source>
</evidence>
<evidence type="ECO:0000256" key="8">
    <source>
        <dbReference type="ARBA" id="ARBA00023292"/>
    </source>
</evidence>
<keyword evidence="5" id="KW-0175">Coiled coil</keyword>
<dbReference type="SMART" id="SM00180">
    <property type="entry name" value="EGF_Lam"/>
    <property type="match status" value="2"/>
</dbReference>
<comment type="subcellular location">
    <subcellularLocation>
        <location evidence="1">Secreted</location>
        <location evidence="1">Extracellular space</location>
        <location evidence="1">Extracellular matrix</location>
    </subcellularLocation>
</comment>
<keyword evidence="6 9" id="KW-1015">Disulfide bond</keyword>
<dbReference type="Proteomes" id="UP001562425">
    <property type="component" value="Unassembled WGS sequence"/>
</dbReference>
<evidence type="ECO:0000313" key="12">
    <source>
        <dbReference type="Proteomes" id="UP001562425"/>
    </source>
</evidence>
<evidence type="ECO:0000256" key="4">
    <source>
        <dbReference type="ARBA" id="ARBA00022737"/>
    </source>
</evidence>
<dbReference type="InterPro" id="IPR052108">
    <property type="entry name" value="MEGF/SIB"/>
</dbReference>
<dbReference type="FunFam" id="2.10.25.10:FF:000135">
    <property type="entry name" value="Laminin subunit beta 4"/>
    <property type="match status" value="1"/>
</dbReference>
<dbReference type="CDD" id="cd00055">
    <property type="entry name" value="EGF_Lam"/>
    <property type="match status" value="2"/>
</dbReference>
<evidence type="ECO:0000256" key="3">
    <source>
        <dbReference type="ARBA" id="ARBA00022530"/>
    </source>
</evidence>
<reference evidence="11 12" key="1">
    <citation type="submission" date="2024-05" db="EMBL/GenBank/DDBJ databases">
        <title>Culex pipiens pipiens assembly and annotation.</title>
        <authorList>
            <person name="Alout H."/>
            <person name="Durand T."/>
        </authorList>
    </citation>
    <scope>NUCLEOTIDE SEQUENCE [LARGE SCALE GENOMIC DNA]</scope>
    <source>
        <strain evidence="11">HA-2024</strain>
        <tissue evidence="11">Whole body</tissue>
    </source>
</reference>
<evidence type="ECO:0000313" key="11">
    <source>
        <dbReference type="EMBL" id="KAL1378043.1"/>
    </source>
</evidence>
<comment type="caution">
    <text evidence="11">The sequence shown here is derived from an EMBL/GenBank/DDBJ whole genome shotgun (WGS) entry which is preliminary data.</text>
</comment>
<keyword evidence="7" id="KW-0325">Glycoprotein</keyword>
<gene>
    <name evidence="11" type="ORF">pipiens_015858</name>
</gene>
<keyword evidence="3" id="KW-0272">Extracellular matrix</keyword>
<dbReference type="PROSITE" id="PS50027">
    <property type="entry name" value="EGF_LAM_2"/>
    <property type="match status" value="1"/>
</dbReference>
<protein>
    <recommendedName>
        <fullName evidence="10">Laminin EGF-like domain-containing protein</fullName>
    </recommendedName>
</protein>
<comment type="caution">
    <text evidence="9">Lacks conserved residue(s) required for the propagation of feature annotation.</text>
</comment>
<proteinExistence type="predicted"/>
<name>A0ABD1CNW9_CULPP</name>
<feature type="domain" description="Laminin EGF-like" evidence="10">
    <location>
        <begin position="107"/>
        <end position="153"/>
    </location>
</feature>
<dbReference type="Gene3D" id="2.10.25.10">
    <property type="entry name" value="Laminin"/>
    <property type="match status" value="2"/>
</dbReference>
<evidence type="ECO:0000256" key="6">
    <source>
        <dbReference type="ARBA" id="ARBA00023157"/>
    </source>
</evidence>
<sequence>MEWPSEKTFTSVLGGNSRFLRHFGLAKCYRWPPYQIGLLTNGSLRSKSRRGQYCEEVPAASSAAAKRWGRCNPYDGQCTSKQGFGGRQCIQCETSFWGNPNVQCNPCDCNVYGAVTRQCNRETGQCICNPGIGGYKYDQCARGYLGDALYCEPCFDNYEQDAATGAYKKQFGSMSKKMEVIQGLLTNTISDREIEAINANVKQHLSESAKSEKQLQETSANIEFANIDVEELSKKTER</sequence>
<dbReference type="PRINTS" id="PR00011">
    <property type="entry name" value="EGFLAMININ"/>
</dbReference>
<evidence type="ECO:0000256" key="9">
    <source>
        <dbReference type="PROSITE-ProRule" id="PRU00460"/>
    </source>
</evidence>
<evidence type="ECO:0000256" key="7">
    <source>
        <dbReference type="ARBA" id="ARBA00023180"/>
    </source>
</evidence>
<dbReference type="SUPFAM" id="SSF57196">
    <property type="entry name" value="EGF/Laminin"/>
    <property type="match status" value="1"/>
</dbReference>
<keyword evidence="8 9" id="KW-0424">Laminin EGF-like domain</keyword>
<dbReference type="PANTHER" id="PTHR24035:SF109">
    <property type="entry name" value="PROTEIN DRAPER"/>
    <property type="match status" value="1"/>
</dbReference>
<evidence type="ECO:0000256" key="5">
    <source>
        <dbReference type="ARBA" id="ARBA00023054"/>
    </source>
</evidence>
<keyword evidence="12" id="KW-1185">Reference proteome</keyword>
<feature type="disulfide bond" evidence="9">
    <location>
        <begin position="109"/>
        <end position="126"/>
    </location>
</feature>
<keyword evidence="2" id="KW-0964">Secreted</keyword>
<accession>A0ABD1CNW9</accession>
<dbReference type="AlphaFoldDB" id="A0ABD1CNW9"/>
<dbReference type="EMBL" id="JBEHCU010010556">
    <property type="protein sequence ID" value="KAL1378043.1"/>
    <property type="molecule type" value="Genomic_DNA"/>
</dbReference>
<dbReference type="GO" id="GO:0048513">
    <property type="term" value="P:animal organ development"/>
    <property type="evidence" value="ECO:0007669"/>
    <property type="project" value="UniProtKB-ARBA"/>
</dbReference>
<evidence type="ECO:0000259" key="10">
    <source>
        <dbReference type="PROSITE" id="PS50027"/>
    </source>
</evidence>
<evidence type="ECO:0000256" key="1">
    <source>
        <dbReference type="ARBA" id="ARBA00004498"/>
    </source>
</evidence>
<dbReference type="GO" id="GO:0048731">
    <property type="term" value="P:system development"/>
    <property type="evidence" value="ECO:0007669"/>
    <property type="project" value="UniProtKB-ARBA"/>
</dbReference>
<dbReference type="PANTHER" id="PTHR24035">
    <property type="entry name" value="MULTIPLE EPIDERMAL GROWTH FACTOR-LIKE DOMAINS PROTEIN"/>
    <property type="match status" value="1"/>
</dbReference>
<keyword evidence="4" id="KW-0677">Repeat</keyword>
<feature type="disulfide bond" evidence="9">
    <location>
        <begin position="107"/>
        <end position="119"/>
    </location>
</feature>
<dbReference type="Pfam" id="PF00053">
    <property type="entry name" value="EGF_laminin"/>
    <property type="match status" value="2"/>
</dbReference>
<organism evidence="11 12">
    <name type="scientific">Culex pipiens pipiens</name>
    <name type="common">Northern house mosquito</name>
    <dbReference type="NCBI Taxonomy" id="38569"/>
    <lineage>
        <taxon>Eukaryota</taxon>
        <taxon>Metazoa</taxon>
        <taxon>Ecdysozoa</taxon>
        <taxon>Arthropoda</taxon>
        <taxon>Hexapoda</taxon>
        <taxon>Insecta</taxon>
        <taxon>Pterygota</taxon>
        <taxon>Neoptera</taxon>
        <taxon>Endopterygota</taxon>
        <taxon>Diptera</taxon>
        <taxon>Nematocera</taxon>
        <taxon>Culicoidea</taxon>
        <taxon>Culicidae</taxon>
        <taxon>Culicinae</taxon>
        <taxon>Culicini</taxon>
        <taxon>Culex</taxon>
        <taxon>Culex</taxon>
    </lineage>
</organism>